<dbReference type="AlphaFoldDB" id="A0A017HQ09"/>
<dbReference type="EMBL" id="AOSK01000065">
    <property type="protein sequence ID" value="EYD75859.1"/>
    <property type="molecule type" value="Genomic_DNA"/>
</dbReference>
<comment type="caution">
    <text evidence="1">The sequence shown here is derived from an EMBL/GenBank/DDBJ whole genome shotgun (WGS) entry which is preliminary data.</text>
</comment>
<dbReference type="InterPro" id="IPR021880">
    <property type="entry name" value="DUF3489"/>
</dbReference>
<dbReference type="SUPFAM" id="SSF46785">
    <property type="entry name" value="Winged helix' DNA-binding domain"/>
    <property type="match status" value="1"/>
</dbReference>
<protein>
    <recommendedName>
        <fullName evidence="3">DUF3489 domain-containing protein</fullName>
    </recommendedName>
</protein>
<sequence>MTKLGQIHALLASPSGASLATLCDATGWQSHSVRAALTGLRKGGKVIEKSKGEDGTTLYRLVAKTEAGQ</sequence>
<gene>
    <name evidence="1" type="ORF">Rumeso_02641</name>
</gene>
<dbReference type="Proteomes" id="UP000019666">
    <property type="component" value="Unassembled WGS sequence"/>
</dbReference>
<dbReference type="STRING" id="442562.Rumeso_02641"/>
<evidence type="ECO:0000313" key="1">
    <source>
        <dbReference type="EMBL" id="EYD75859.1"/>
    </source>
</evidence>
<accession>A0A017HQ09</accession>
<evidence type="ECO:0000313" key="2">
    <source>
        <dbReference type="Proteomes" id="UP000019666"/>
    </source>
</evidence>
<reference evidence="1 2" key="1">
    <citation type="submission" date="2013-02" db="EMBL/GenBank/DDBJ databases">
        <authorList>
            <person name="Fiebig A."/>
            <person name="Goeker M."/>
            <person name="Klenk H.-P.P."/>
        </authorList>
    </citation>
    <scope>NUCLEOTIDE SEQUENCE [LARGE SCALE GENOMIC DNA]</scope>
    <source>
        <strain evidence="1 2">DSM 19309</strain>
    </source>
</reference>
<evidence type="ECO:0008006" key="3">
    <source>
        <dbReference type="Google" id="ProtNLM"/>
    </source>
</evidence>
<proteinExistence type="predicted"/>
<name>A0A017HQ09_9RHOB</name>
<dbReference type="RefSeq" id="WP_169791116.1">
    <property type="nucleotide sequence ID" value="NZ_KK088522.1"/>
</dbReference>
<keyword evidence="2" id="KW-1185">Reference proteome</keyword>
<organism evidence="1 2">
    <name type="scientific">Rubellimicrobium mesophilum DSM 19309</name>
    <dbReference type="NCBI Taxonomy" id="442562"/>
    <lineage>
        <taxon>Bacteria</taxon>
        <taxon>Pseudomonadati</taxon>
        <taxon>Pseudomonadota</taxon>
        <taxon>Alphaproteobacteria</taxon>
        <taxon>Rhodobacterales</taxon>
        <taxon>Roseobacteraceae</taxon>
        <taxon>Rubellimicrobium</taxon>
    </lineage>
</organism>
<dbReference type="InterPro" id="IPR036390">
    <property type="entry name" value="WH_DNA-bd_sf"/>
</dbReference>
<dbReference type="HOGENOM" id="CLU_188386_1_0_5"/>
<dbReference type="Pfam" id="PF11994">
    <property type="entry name" value="DUF3489"/>
    <property type="match status" value="1"/>
</dbReference>